<name>A0AAN9BJ37_9CAEN</name>
<keyword evidence="1" id="KW-0732">Signal</keyword>
<keyword evidence="3" id="KW-1185">Reference proteome</keyword>
<sequence>MKLMWGILCLFCVFVEVTSDCPTLANTNGIMTAKITWTYDFWSPSCTVTVSGNTTYSFSQGESKSLPEVGNDCIKFKCDRDRSTLRLDSEASSCAYGSSCSSEVKTGGSCSEKYTCYTALYDVIPAYTYTNFNRYRHGWFAFFSGYTCGNVGSGHCSGDQCFNPHADPRSDAADVKHCVDKGASWTRDSKVYTCQEKNTCASDTYVELTLSQTGCDNKGSFVPEGTVTWSDPCYHTVCVVEDEGTAGKLVTSFKDGEGCVYQDQCVGVGDTTAGEVGYTCANLTCRKDTSRQDPFHFDVAQTGCLHDGKCYKEGKKVDTDGECDQLVCKVSTSEGTYYWDRKFTGKRDKLVCKVSTSEETYYWDRKFTGCYKPGGEECTHKNNKVYWEGDCIRVKCQARTLGKWQTWHKNIGSCVPSDAECTCKKGIPGCKHKGKCHPVKTVIRMDNCTQYVCHSDDAGLNNGTYTDGTPLPQWEARATGCYGPTGCMKLGEQYVDPNTLNAYRCDYNLAGWGTKLAVFHQACVAPNGEKLKVGDSAKVGSIWYSCYQWGKIRNPIDTSIVHVPEDHNQTCGFNPDTGKVLFKKEFFYRPYGRCIKRGYHCDEVCQFFDQPCRDTDLTPYRHIGDKFIRDGARCLCTQDMDINNRGGIGTFYKPSLCSQQGVTDAACKDPTDSSLHQWGEIWERSGSDPLEVCTCHPLTRQAYCSDYLPDVNKVFDDMKI</sequence>
<accession>A0AAN9BJ37</accession>
<comment type="caution">
    <text evidence="2">The sequence shown here is derived from an EMBL/GenBank/DDBJ whole genome shotgun (WGS) entry which is preliminary data.</text>
</comment>
<evidence type="ECO:0000313" key="2">
    <source>
        <dbReference type="EMBL" id="KAK7105834.1"/>
    </source>
</evidence>
<dbReference type="EMBL" id="JBAMIC010000007">
    <property type="protein sequence ID" value="KAK7105834.1"/>
    <property type="molecule type" value="Genomic_DNA"/>
</dbReference>
<reference evidence="2 3" key="1">
    <citation type="submission" date="2024-02" db="EMBL/GenBank/DDBJ databases">
        <title>Chromosome-scale genome assembly of the rough periwinkle Littorina saxatilis.</title>
        <authorList>
            <person name="De Jode A."/>
            <person name="Faria R."/>
            <person name="Formenti G."/>
            <person name="Sims Y."/>
            <person name="Smith T.P."/>
            <person name="Tracey A."/>
            <person name="Wood J.M.D."/>
            <person name="Zagrodzka Z.B."/>
            <person name="Johannesson K."/>
            <person name="Butlin R.K."/>
            <person name="Leder E.H."/>
        </authorList>
    </citation>
    <scope>NUCLEOTIDE SEQUENCE [LARGE SCALE GENOMIC DNA]</scope>
    <source>
        <strain evidence="2">Snail1</strain>
        <tissue evidence="2">Muscle</tissue>
    </source>
</reference>
<dbReference type="Proteomes" id="UP001374579">
    <property type="component" value="Unassembled WGS sequence"/>
</dbReference>
<protein>
    <submittedName>
        <fullName evidence="2">Uncharacterized protein</fullName>
    </submittedName>
</protein>
<evidence type="ECO:0000256" key="1">
    <source>
        <dbReference type="SAM" id="SignalP"/>
    </source>
</evidence>
<proteinExistence type="predicted"/>
<feature type="chain" id="PRO_5043033437" evidence="1">
    <location>
        <begin position="20"/>
        <end position="720"/>
    </location>
</feature>
<gene>
    <name evidence="2" type="ORF">V1264_017164</name>
</gene>
<organism evidence="2 3">
    <name type="scientific">Littorina saxatilis</name>
    <dbReference type="NCBI Taxonomy" id="31220"/>
    <lineage>
        <taxon>Eukaryota</taxon>
        <taxon>Metazoa</taxon>
        <taxon>Spiralia</taxon>
        <taxon>Lophotrochozoa</taxon>
        <taxon>Mollusca</taxon>
        <taxon>Gastropoda</taxon>
        <taxon>Caenogastropoda</taxon>
        <taxon>Littorinimorpha</taxon>
        <taxon>Littorinoidea</taxon>
        <taxon>Littorinidae</taxon>
        <taxon>Littorina</taxon>
    </lineage>
</organism>
<evidence type="ECO:0000313" key="3">
    <source>
        <dbReference type="Proteomes" id="UP001374579"/>
    </source>
</evidence>
<feature type="signal peptide" evidence="1">
    <location>
        <begin position="1"/>
        <end position="19"/>
    </location>
</feature>
<dbReference type="AlphaFoldDB" id="A0AAN9BJ37"/>